<feature type="domain" description="Glutamate-ammonia ligase adenylyltransferase repeated" evidence="7">
    <location>
        <begin position="20"/>
        <end position="234"/>
    </location>
</feature>
<evidence type="ECO:0000256" key="2">
    <source>
        <dbReference type="ARBA" id="ARBA00022695"/>
    </source>
</evidence>
<dbReference type="InterPro" id="IPR043519">
    <property type="entry name" value="NT_sf"/>
</dbReference>
<organism evidence="9 10">
    <name type="scientific">Sphingomonas immobilis</name>
    <dbReference type="NCBI Taxonomy" id="3063997"/>
    <lineage>
        <taxon>Bacteria</taxon>
        <taxon>Pseudomonadati</taxon>
        <taxon>Pseudomonadota</taxon>
        <taxon>Alphaproteobacteria</taxon>
        <taxon>Sphingomonadales</taxon>
        <taxon>Sphingomonadaceae</taxon>
        <taxon>Sphingomonas</taxon>
    </lineage>
</organism>
<keyword evidence="10" id="KW-1185">Reference proteome</keyword>
<dbReference type="Proteomes" id="UP001176468">
    <property type="component" value="Unassembled WGS sequence"/>
</dbReference>
<keyword evidence="6" id="KW-0511">Multifunctional enzyme</keyword>
<dbReference type="Gene3D" id="1.20.120.330">
    <property type="entry name" value="Nucleotidyltransferases domain 2"/>
    <property type="match status" value="2"/>
</dbReference>
<dbReference type="SUPFAM" id="SSF81593">
    <property type="entry name" value="Nucleotidyltransferase substrate binding subunit/domain"/>
    <property type="match status" value="2"/>
</dbReference>
<keyword evidence="4" id="KW-0067">ATP-binding</keyword>
<dbReference type="SUPFAM" id="SSF81301">
    <property type="entry name" value="Nucleotidyltransferase"/>
    <property type="match status" value="2"/>
</dbReference>
<dbReference type="PANTHER" id="PTHR30621:SF0">
    <property type="entry name" value="BIFUNCTIONAL GLUTAMINE SYNTHETASE ADENYLYLTRANSFERASE_ADENYLYL-REMOVING ENZYME"/>
    <property type="match status" value="1"/>
</dbReference>
<name>A0ABT8ZWP9_9SPHN</name>
<dbReference type="PANTHER" id="PTHR30621">
    <property type="entry name" value="GLUTAMINE SYNTHETASE ADENYLYLTRANSFERASE"/>
    <property type="match status" value="1"/>
</dbReference>
<evidence type="ECO:0000256" key="6">
    <source>
        <dbReference type="ARBA" id="ARBA00023268"/>
    </source>
</evidence>
<feature type="domain" description="PII-uridylyltransferase/Glutamine-synthetase adenylyltransferase" evidence="8">
    <location>
        <begin position="259"/>
        <end position="394"/>
    </location>
</feature>
<protein>
    <submittedName>
        <fullName evidence="9">Bifunctional [glutamine synthetase] adenylyltransferase/[glutamine synthetase]-adenylyl-L-tyrosine phosphorylase</fullName>
        <ecNumber evidence="9">2.7.7.89</ecNumber>
    </submittedName>
</protein>
<dbReference type="InterPro" id="IPR013546">
    <property type="entry name" value="PII_UdlTrfase/GS_AdlTrfase"/>
</dbReference>
<evidence type="ECO:0000313" key="9">
    <source>
        <dbReference type="EMBL" id="MDO7841991.1"/>
    </source>
</evidence>
<keyword evidence="1 9" id="KW-0808">Transferase</keyword>
<dbReference type="EC" id="2.7.7.89" evidence="9"/>
<evidence type="ECO:0000256" key="1">
    <source>
        <dbReference type="ARBA" id="ARBA00022679"/>
    </source>
</evidence>
<dbReference type="CDD" id="cd05401">
    <property type="entry name" value="NT_GlnE_GlnD_like"/>
    <property type="match status" value="2"/>
</dbReference>
<dbReference type="Gene3D" id="3.30.460.10">
    <property type="entry name" value="Beta Polymerase, domain 2"/>
    <property type="match status" value="2"/>
</dbReference>
<feature type="domain" description="Glutamate-ammonia ligase adenylyltransferase repeated" evidence="7">
    <location>
        <begin position="500"/>
        <end position="735"/>
    </location>
</feature>
<evidence type="ECO:0000256" key="3">
    <source>
        <dbReference type="ARBA" id="ARBA00022741"/>
    </source>
</evidence>
<proteinExistence type="predicted"/>
<accession>A0ABT8ZWP9</accession>
<dbReference type="Pfam" id="PF08335">
    <property type="entry name" value="GlnD_UR_UTase"/>
    <property type="match status" value="2"/>
</dbReference>
<comment type="caution">
    <text evidence="9">The sequence shown here is derived from an EMBL/GenBank/DDBJ whole genome shotgun (WGS) entry which is preliminary data.</text>
</comment>
<dbReference type="Gene3D" id="1.20.120.1510">
    <property type="match status" value="1"/>
</dbReference>
<evidence type="ECO:0000259" key="7">
    <source>
        <dbReference type="Pfam" id="PF03710"/>
    </source>
</evidence>
<evidence type="ECO:0000256" key="5">
    <source>
        <dbReference type="ARBA" id="ARBA00022842"/>
    </source>
</evidence>
<sequence length="892" mass="94917">MAKESAIVDAVARARAHAPFLSLLLDREPDLAELLESGAMPSLDVVAVDDPDMPVPKRLRLERRRLALIVAIGDLSGTLDLTAVTHALSDFADRALNAAIHAAILEKMPGEEPRGFAGIALGKQGSRELNYSSDIDPILIFDPATLPHRAREEPVEAAVRIARRAVEILQNRDGDGYVLRVDLRLRPSPEATPLALPVDAAISYYESLALPWERAAFIRARAASGDLALGRHFLTAIQPFIWRRALDFGAIGEIRGISRRIRDHHAKGQAFGPGYDLKRGRGGIREVEFFAQIHQLIHGGRDVSVRAPATRDALAQLAGAGWIDGDEARDLASAYTLLRTIEHRVQMVDDLQLHRLPEGAPLENLAHLHGVESSAALLDLLHPHVERVGRAYDALDPPDSGGVTFDADPLAEELAAAGFTDGAAAARMVTHWRGGSYPALRSEAAQSALEAVLPGLIKALATAPDPNAAIAKLDQMLSRLSSAINFFRLLEARPALARLLALILAHAVTLADSLSGRPELLDGLIDASALGPVGSVADLAGVMAAGGGDYQARLDHVRRIVAEKRFALGTQIVAGTSDALDVAAGYSRVAEAAIEVLASATIAEFVSVHGRVPDSELVILALGRLGGGALTHASDLDLVYLFTGDYKAESDGKKPLGAVLFYNRLAQRVSSALSTPTAFGPLYEVDTRLRPSGTQGPISVSLDGFERYQRESAWSWEHMALARARPVFGSVAAREQVAAGVTAVLHGDRPVRDIPADALAMRAEMAKHKPPHGPLDAKLLPGGLVDLEFAVHIVQLTRHIGLDPNLGKAIAGLVAEGAAPAELVEAGAFLTRLLVILRLVAPDSAIPSAPTQALIARALGMADWAAVVATLETTRQEVSRYFAEITGANDGD</sequence>
<evidence type="ECO:0000313" key="10">
    <source>
        <dbReference type="Proteomes" id="UP001176468"/>
    </source>
</evidence>
<dbReference type="InterPro" id="IPR005190">
    <property type="entry name" value="GlnE_rpt_dom"/>
</dbReference>
<evidence type="ECO:0000259" key="8">
    <source>
        <dbReference type="Pfam" id="PF08335"/>
    </source>
</evidence>
<dbReference type="Pfam" id="PF03710">
    <property type="entry name" value="GlnE"/>
    <property type="match status" value="2"/>
</dbReference>
<keyword evidence="2 9" id="KW-0548">Nucleotidyltransferase</keyword>
<dbReference type="EMBL" id="JAUQSZ010000003">
    <property type="protein sequence ID" value="MDO7841991.1"/>
    <property type="molecule type" value="Genomic_DNA"/>
</dbReference>
<dbReference type="InterPro" id="IPR023057">
    <property type="entry name" value="GlnE"/>
</dbReference>
<evidence type="ECO:0000256" key="4">
    <source>
        <dbReference type="ARBA" id="ARBA00022840"/>
    </source>
</evidence>
<keyword evidence="3" id="KW-0547">Nucleotide-binding</keyword>
<dbReference type="GO" id="GO:0047388">
    <property type="term" value="F:[glutamine synthetase]-adenylyl-L-tyrosine phosphorylase activity"/>
    <property type="evidence" value="ECO:0007669"/>
    <property type="project" value="UniProtKB-EC"/>
</dbReference>
<gene>
    <name evidence="9" type="ORF">Q5H94_06620</name>
</gene>
<reference evidence="9" key="1">
    <citation type="submission" date="2023-07" db="EMBL/GenBank/DDBJ databases">
        <authorList>
            <person name="Kim M.K."/>
        </authorList>
    </citation>
    <scope>NUCLEOTIDE SEQUENCE</scope>
    <source>
        <strain evidence="9">CA1-15</strain>
    </source>
</reference>
<keyword evidence="5" id="KW-0460">Magnesium</keyword>
<feature type="domain" description="PII-uridylyltransferase/Glutamine-synthetase adenylyltransferase" evidence="8">
    <location>
        <begin position="776"/>
        <end position="885"/>
    </location>
</feature>
<dbReference type="NCBIfam" id="NF010706">
    <property type="entry name" value="PRK14108.1"/>
    <property type="match status" value="1"/>
</dbReference>